<dbReference type="Proteomes" id="UP000076154">
    <property type="component" value="Unassembled WGS sequence"/>
</dbReference>
<feature type="region of interest" description="Disordered" evidence="1">
    <location>
        <begin position="94"/>
        <end position="114"/>
    </location>
</feature>
<feature type="chain" id="PRO_5017043835" evidence="2">
    <location>
        <begin position="23"/>
        <end position="114"/>
    </location>
</feature>
<dbReference type="EMBL" id="LUEZ02000080">
    <property type="protein sequence ID" value="RDB19267.1"/>
    <property type="molecule type" value="Genomic_DNA"/>
</dbReference>
<accession>A0A369JF88</accession>
<reference evidence="3" key="1">
    <citation type="submission" date="2018-04" db="EMBL/GenBank/DDBJ databases">
        <title>Whole genome sequencing of Hypsizygus marmoreus.</title>
        <authorList>
            <person name="Choi I.-G."/>
            <person name="Min B."/>
            <person name="Kim J.-G."/>
            <person name="Kim S."/>
            <person name="Oh Y.-L."/>
            <person name="Kong W.-S."/>
            <person name="Park H."/>
            <person name="Jeong J."/>
            <person name="Song E.-S."/>
        </authorList>
    </citation>
    <scope>NUCLEOTIDE SEQUENCE [LARGE SCALE GENOMIC DNA]</scope>
    <source>
        <strain evidence="3">51987-8</strain>
    </source>
</reference>
<keyword evidence="2" id="KW-0732">Signal</keyword>
<gene>
    <name evidence="3" type="ORF">Hypma_013515</name>
</gene>
<evidence type="ECO:0000256" key="2">
    <source>
        <dbReference type="SAM" id="SignalP"/>
    </source>
</evidence>
<evidence type="ECO:0000313" key="4">
    <source>
        <dbReference type="Proteomes" id="UP000076154"/>
    </source>
</evidence>
<proteinExistence type="predicted"/>
<protein>
    <submittedName>
        <fullName evidence="3">Uncharacterized protein</fullName>
    </submittedName>
</protein>
<dbReference type="InParanoid" id="A0A369JF88"/>
<keyword evidence="4" id="KW-1185">Reference proteome</keyword>
<sequence>MHFTTCFTVALAAFATAPAAIAYPLGYENDFDTRALVEDSEEAIMARQLGEVIFGALHERGLVGEDAQAVEARFFPFIGMALRPLLGKVVKSGAKSAAKKSVSENDKKDEKKKN</sequence>
<evidence type="ECO:0000313" key="3">
    <source>
        <dbReference type="EMBL" id="RDB19267.1"/>
    </source>
</evidence>
<dbReference type="AlphaFoldDB" id="A0A369JF88"/>
<comment type="caution">
    <text evidence="3">The sequence shown here is derived from an EMBL/GenBank/DDBJ whole genome shotgun (WGS) entry which is preliminary data.</text>
</comment>
<feature type="signal peptide" evidence="2">
    <location>
        <begin position="1"/>
        <end position="22"/>
    </location>
</feature>
<evidence type="ECO:0000256" key="1">
    <source>
        <dbReference type="SAM" id="MobiDB-lite"/>
    </source>
</evidence>
<name>A0A369JF88_HYPMA</name>
<organism evidence="3 4">
    <name type="scientific">Hypsizygus marmoreus</name>
    <name type="common">White beech mushroom</name>
    <name type="synonym">Agaricus marmoreus</name>
    <dbReference type="NCBI Taxonomy" id="39966"/>
    <lineage>
        <taxon>Eukaryota</taxon>
        <taxon>Fungi</taxon>
        <taxon>Dikarya</taxon>
        <taxon>Basidiomycota</taxon>
        <taxon>Agaricomycotina</taxon>
        <taxon>Agaricomycetes</taxon>
        <taxon>Agaricomycetidae</taxon>
        <taxon>Agaricales</taxon>
        <taxon>Tricholomatineae</taxon>
        <taxon>Lyophyllaceae</taxon>
        <taxon>Hypsizygus</taxon>
    </lineage>
</organism>
<feature type="compositionally biased region" description="Basic and acidic residues" evidence="1">
    <location>
        <begin position="101"/>
        <end position="114"/>
    </location>
</feature>